<proteinExistence type="inferred from homology"/>
<evidence type="ECO:0000256" key="5">
    <source>
        <dbReference type="ARBA" id="ARBA00023014"/>
    </source>
</evidence>
<dbReference type="RefSeq" id="WP_159269444.1">
    <property type="nucleotide sequence ID" value="NZ_CACSIK010000002.1"/>
</dbReference>
<dbReference type="GO" id="GO:0046872">
    <property type="term" value="F:metal ion binding"/>
    <property type="evidence" value="ECO:0007669"/>
    <property type="project" value="UniProtKB-KW"/>
</dbReference>
<keyword evidence="3" id="KW-0479">Metal-binding</keyword>
<evidence type="ECO:0000313" key="9">
    <source>
        <dbReference type="EMBL" id="CAA0104324.1"/>
    </source>
</evidence>
<dbReference type="AlphaFoldDB" id="A0A5S9PIX8"/>
<evidence type="ECO:0000256" key="6">
    <source>
        <dbReference type="ARBA" id="ARBA00034078"/>
    </source>
</evidence>
<dbReference type="InterPro" id="IPR012675">
    <property type="entry name" value="Beta-grasp_dom_sf"/>
</dbReference>
<dbReference type="Gene3D" id="3.10.20.30">
    <property type="match status" value="1"/>
</dbReference>
<protein>
    <submittedName>
        <fullName evidence="8">Ferredoxin-6</fullName>
    </submittedName>
</protein>
<evidence type="ECO:0000256" key="3">
    <source>
        <dbReference type="ARBA" id="ARBA00022723"/>
    </source>
</evidence>
<dbReference type="SUPFAM" id="SSF54292">
    <property type="entry name" value="2Fe-2S ferredoxin-like"/>
    <property type="match status" value="1"/>
</dbReference>
<reference evidence="10 11" key="1">
    <citation type="submission" date="2019-11" db="EMBL/GenBank/DDBJ databases">
        <authorList>
            <person name="Holert J."/>
        </authorList>
    </citation>
    <scope>NUCLEOTIDE SEQUENCE [LARGE SCALE GENOMIC DNA]</scope>
    <source>
        <strain evidence="8">BC3_2A</strain>
        <strain evidence="9">SB11_1A</strain>
    </source>
</reference>
<dbReference type="GO" id="GO:0051537">
    <property type="term" value="F:2 iron, 2 sulfur cluster binding"/>
    <property type="evidence" value="ECO:0007669"/>
    <property type="project" value="UniProtKB-KW"/>
</dbReference>
<name>A0A5S9PIX8_9GAMM</name>
<dbReference type="InterPro" id="IPR001055">
    <property type="entry name" value="Adrenodoxin-like"/>
</dbReference>
<dbReference type="InterPro" id="IPR001041">
    <property type="entry name" value="2Fe-2S_ferredoxin-type"/>
</dbReference>
<dbReference type="Pfam" id="PF00111">
    <property type="entry name" value="Fer2"/>
    <property type="match status" value="1"/>
</dbReference>
<feature type="domain" description="2Fe-2S ferredoxin-type" evidence="7">
    <location>
        <begin position="11"/>
        <end position="115"/>
    </location>
</feature>
<dbReference type="InterPro" id="IPR036010">
    <property type="entry name" value="2Fe-2S_ferredoxin-like_sf"/>
</dbReference>
<evidence type="ECO:0000256" key="1">
    <source>
        <dbReference type="ARBA" id="ARBA00010914"/>
    </source>
</evidence>
<dbReference type="PANTHER" id="PTHR23426">
    <property type="entry name" value="FERREDOXIN/ADRENODOXIN"/>
    <property type="match status" value="1"/>
</dbReference>
<keyword evidence="2" id="KW-0001">2Fe-2S</keyword>
<dbReference type="PROSITE" id="PS51085">
    <property type="entry name" value="2FE2S_FER_2"/>
    <property type="match status" value="1"/>
</dbReference>
<evidence type="ECO:0000313" key="8">
    <source>
        <dbReference type="EMBL" id="CAA0104149.1"/>
    </source>
</evidence>
<dbReference type="EMBL" id="CACSIK010000002">
    <property type="protein sequence ID" value="CAA0104324.1"/>
    <property type="molecule type" value="Genomic_DNA"/>
</dbReference>
<gene>
    <name evidence="8" type="primary">fdxE_3</name>
    <name evidence="9" type="synonym">fdxE_4</name>
    <name evidence="9" type="ORF">IHBHHGIJ_02732</name>
    <name evidence="8" type="ORF">KFEGEMFD_02104</name>
</gene>
<keyword evidence="4" id="KW-0408">Iron</keyword>
<evidence type="ECO:0000313" key="11">
    <source>
        <dbReference type="Proteomes" id="UP000439591"/>
    </source>
</evidence>
<dbReference type="EMBL" id="CACSIM010000003">
    <property type="protein sequence ID" value="CAA0104149.1"/>
    <property type="molecule type" value="Genomic_DNA"/>
</dbReference>
<keyword evidence="10" id="KW-1185">Reference proteome</keyword>
<dbReference type="Proteomes" id="UP000439591">
    <property type="component" value="Unassembled WGS sequence"/>
</dbReference>
<organism evidence="8 11">
    <name type="scientific">Zhongshania aliphaticivorans</name>
    <dbReference type="NCBI Taxonomy" id="1470434"/>
    <lineage>
        <taxon>Bacteria</taxon>
        <taxon>Pseudomonadati</taxon>
        <taxon>Pseudomonadota</taxon>
        <taxon>Gammaproteobacteria</taxon>
        <taxon>Cellvibrionales</taxon>
        <taxon>Spongiibacteraceae</taxon>
        <taxon>Zhongshania</taxon>
    </lineage>
</organism>
<comment type="cofactor">
    <cofactor evidence="6">
        <name>[2Fe-2S] cluster</name>
        <dbReference type="ChEBI" id="CHEBI:190135"/>
    </cofactor>
</comment>
<keyword evidence="5" id="KW-0411">Iron-sulfur</keyword>
<sequence>MTSTSKQLIQEKVTLTFYEQTGIRKIVSGMAGISLMELAKANDIAGIDGDCGGACSCGTCCVIIENSAAMNLEQVSDAELGILEFVSDDIVEGQRLACQIDVTNILEGAVIKVAT</sequence>
<dbReference type="GO" id="GO:0009055">
    <property type="term" value="F:electron transfer activity"/>
    <property type="evidence" value="ECO:0007669"/>
    <property type="project" value="TreeGrafter"/>
</dbReference>
<evidence type="ECO:0000259" key="7">
    <source>
        <dbReference type="PROSITE" id="PS51085"/>
    </source>
</evidence>
<evidence type="ECO:0000256" key="2">
    <source>
        <dbReference type="ARBA" id="ARBA00022714"/>
    </source>
</evidence>
<dbReference type="GO" id="GO:0140647">
    <property type="term" value="P:P450-containing electron transport chain"/>
    <property type="evidence" value="ECO:0007669"/>
    <property type="project" value="InterPro"/>
</dbReference>
<evidence type="ECO:0000256" key="4">
    <source>
        <dbReference type="ARBA" id="ARBA00023004"/>
    </source>
</evidence>
<accession>A0A5S9PIX8</accession>
<evidence type="ECO:0000313" key="10">
    <source>
        <dbReference type="Proteomes" id="UP000435877"/>
    </source>
</evidence>
<dbReference type="PANTHER" id="PTHR23426:SF65">
    <property type="entry name" value="FERREDOXIN-2, MITOCHONDRIAL"/>
    <property type="match status" value="1"/>
</dbReference>
<dbReference type="Proteomes" id="UP000435877">
    <property type="component" value="Unassembled WGS sequence"/>
</dbReference>
<comment type="similarity">
    <text evidence="1">Belongs to the adrenodoxin/putidaredoxin family.</text>
</comment>